<accession>X1AU80</accession>
<dbReference type="AlphaFoldDB" id="X1AU80"/>
<feature type="non-terminal residue" evidence="1">
    <location>
        <position position="1"/>
    </location>
</feature>
<dbReference type="EMBL" id="BART01014236">
    <property type="protein sequence ID" value="GAG86434.1"/>
    <property type="molecule type" value="Genomic_DNA"/>
</dbReference>
<comment type="caution">
    <text evidence="1">The sequence shown here is derived from an EMBL/GenBank/DDBJ whole genome shotgun (WGS) entry which is preliminary data.</text>
</comment>
<gene>
    <name evidence="1" type="ORF">S01H4_28556</name>
</gene>
<evidence type="ECO:0000313" key="1">
    <source>
        <dbReference type="EMBL" id="GAG86434.1"/>
    </source>
</evidence>
<proteinExistence type="predicted"/>
<protein>
    <submittedName>
        <fullName evidence="1">Uncharacterized protein</fullName>
    </submittedName>
</protein>
<reference evidence="1" key="1">
    <citation type="journal article" date="2014" name="Front. Microbiol.">
        <title>High frequency of phylogenetically diverse reductive dehalogenase-homologous genes in deep subseafloor sedimentary metagenomes.</title>
        <authorList>
            <person name="Kawai M."/>
            <person name="Futagami T."/>
            <person name="Toyoda A."/>
            <person name="Takaki Y."/>
            <person name="Nishi S."/>
            <person name="Hori S."/>
            <person name="Arai W."/>
            <person name="Tsubouchi T."/>
            <person name="Morono Y."/>
            <person name="Uchiyama I."/>
            <person name="Ito T."/>
            <person name="Fujiyama A."/>
            <person name="Inagaki F."/>
            <person name="Takami H."/>
        </authorList>
    </citation>
    <scope>NUCLEOTIDE SEQUENCE</scope>
    <source>
        <strain evidence="1">Expedition CK06-06</strain>
    </source>
</reference>
<name>X1AU80_9ZZZZ</name>
<organism evidence="1">
    <name type="scientific">marine sediment metagenome</name>
    <dbReference type="NCBI Taxonomy" id="412755"/>
    <lineage>
        <taxon>unclassified sequences</taxon>
        <taxon>metagenomes</taxon>
        <taxon>ecological metagenomes</taxon>
    </lineage>
</organism>
<sequence>LQHVTRSIVRKYLVDTIRVLKPGGRLCLQFLAAPIGRKDIDHTIIQEQSVGWTAEQMLNATKGLDGTFKVKTDDNPTALYLIGKHDLAA</sequence>